<evidence type="ECO:0000313" key="2">
    <source>
        <dbReference type="Proteomes" id="UP001066276"/>
    </source>
</evidence>
<sequence length="56" mass="5986">EALSSVCPSQRCRMGRCFVTLTSSVHRPRCGQGCLVTTLEPMVLASVDRGCGAGWD</sequence>
<keyword evidence="2" id="KW-1185">Reference proteome</keyword>
<name>A0AAV7L4E5_PLEWA</name>
<reference evidence="1" key="1">
    <citation type="journal article" date="2022" name="bioRxiv">
        <title>Sequencing and chromosome-scale assembly of the giantPleurodeles waltlgenome.</title>
        <authorList>
            <person name="Brown T."/>
            <person name="Elewa A."/>
            <person name="Iarovenko S."/>
            <person name="Subramanian E."/>
            <person name="Araus A.J."/>
            <person name="Petzold A."/>
            <person name="Susuki M."/>
            <person name="Suzuki K.-i.T."/>
            <person name="Hayashi T."/>
            <person name="Toyoda A."/>
            <person name="Oliveira C."/>
            <person name="Osipova E."/>
            <person name="Leigh N.D."/>
            <person name="Simon A."/>
            <person name="Yun M.H."/>
        </authorList>
    </citation>
    <scope>NUCLEOTIDE SEQUENCE</scope>
    <source>
        <strain evidence="1">20211129_DDA</strain>
        <tissue evidence="1">Liver</tissue>
    </source>
</reference>
<proteinExistence type="predicted"/>
<organism evidence="1 2">
    <name type="scientific">Pleurodeles waltl</name>
    <name type="common">Iberian ribbed newt</name>
    <dbReference type="NCBI Taxonomy" id="8319"/>
    <lineage>
        <taxon>Eukaryota</taxon>
        <taxon>Metazoa</taxon>
        <taxon>Chordata</taxon>
        <taxon>Craniata</taxon>
        <taxon>Vertebrata</taxon>
        <taxon>Euteleostomi</taxon>
        <taxon>Amphibia</taxon>
        <taxon>Batrachia</taxon>
        <taxon>Caudata</taxon>
        <taxon>Salamandroidea</taxon>
        <taxon>Salamandridae</taxon>
        <taxon>Pleurodelinae</taxon>
        <taxon>Pleurodeles</taxon>
    </lineage>
</organism>
<feature type="non-terminal residue" evidence="1">
    <location>
        <position position="1"/>
    </location>
</feature>
<gene>
    <name evidence="1" type="ORF">NDU88_005571</name>
</gene>
<evidence type="ECO:0000313" key="1">
    <source>
        <dbReference type="EMBL" id="KAJ1085439.1"/>
    </source>
</evidence>
<accession>A0AAV7L4E5</accession>
<dbReference type="AlphaFoldDB" id="A0AAV7L4E5"/>
<feature type="non-terminal residue" evidence="1">
    <location>
        <position position="56"/>
    </location>
</feature>
<protein>
    <submittedName>
        <fullName evidence="1">Uncharacterized protein</fullName>
    </submittedName>
</protein>
<dbReference type="Proteomes" id="UP001066276">
    <property type="component" value="Chromosome 12"/>
</dbReference>
<comment type="caution">
    <text evidence="1">The sequence shown here is derived from an EMBL/GenBank/DDBJ whole genome shotgun (WGS) entry which is preliminary data.</text>
</comment>
<dbReference type="EMBL" id="JANPWB010000016">
    <property type="protein sequence ID" value="KAJ1085439.1"/>
    <property type="molecule type" value="Genomic_DNA"/>
</dbReference>